<reference evidence="1" key="2">
    <citation type="journal article" date="2022" name="Res Sq">
        <title>Comparative Genomics Reveals Insights into the Divergent Evolution of Astigmatic Mites and Household Pest Adaptations.</title>
        <authorList>
            <person name="Xiong Q."/>
            <person name="Wan A.T.-Y."/>
            <person name="Liu X.-Y."/>
            <person name="Fung C.S.-H."/>
            <person name="Xiao X."/>
            <person name="Malainual N."/>
            <person name="Hou J."/>
            <person name="Wang L."/>
            <person name="Wang M."/>
            <person name="Yang K."/>
            <person name="Cui Y."/>
            <person name="Leung E."/>
            <person name="Nong W."/>
            <person name="Shin S.-K."/>
            <person name="Au S."/>
            <person name="Jeong K.Y."/>
            <person name="Chew F.T."/>
            <person name="Hui J."/>
            <person name="Leung T.F."/>
            <person name="Tungtrongchitr A."/>
            <person name="Zhong N."/>
            <person name="Liu Z."/>
            <person name="Tsui S."/>
        </authorList>
    </citation>
    <scope>NUCLEOTIDE SEQUENCE</scope>
    <source>
        <strain evidence="1">Derf</strain>
        <tissue evidence="1">Whole organism</tissue>
    </source>
</reference>
<sequence length="29" mass="3268">MIIITYGVDHQMAIPLTKTTTTECDKMVI</sequence>
<dbReference type="AlphaFoldDB" id="A0A922HN43"/>
<protein>
    <submittedName>
        <fullName evidence="1">Uncharacterized protein</fullName>
    </submittedName>
</protein>
<dbReference type="Proteomes" id="UP000790347">
    <property type="component" value="Unassembled WGS sequence"/>
</dbReference>
<keyword evidence="2" id="KW-1185">Reference proteome</keyword>
<comment type="caution">
    <text evidence="1">The sequence shown here is derived from an EMBL/GenBank/DDBJ whole genome shotgun (WGS) entry which is preliminary data.</text>
</comment>
<reference evidence="1" key="1">
    <citation type="submission" date="2013-05" db="EMBL/GenBank/DDBJ databases">
        <authorList>
            <person name="Yim A.K.Y."/>
            <person name="Chan T.F."/>
            <person name="Ji K.M."/>
            <person name="Liu X.Y."/>
            <person name="Zhou J.W."/>
            <person name="Li R.Q."/>
            <person name="Yang K.Y."/>
            <person name="Li J."/>
            <person name="Li M."/>
            <person name="Law P.T.W."/>
            <person name="Wu Y.L."/>
            <person name="Cai Z.L."/>
            <person name="Qin H."/>
            <person name="Bao Y."/>
            <person name="Leung R.K.K."/>
            <person name="Ng P.K.S."/>
            <person name="Zou J."/>
            <person name="Zhong X.J."/>
            <person name="Ran P.X."/>
            <person name="Zhong N.S."/>
            <person name="Liu Z.G."/>
            <person name="Tsui S.K.W."/>
        </authorList>
    </citation>
    <scope>NUCLEOTIDE SEQUENCE</scope>
    <source>
        <strain evidence="1">Derf</strain>
        <tissue evidence="1">Whole organism</tissue>
    </source>
</reference>
<dbReference type="EMBL" id="ASGP02000007">
    <property type="protein sequence ID" value="KAH9497767.1"/>
    <property type="molecule type" value="Genomic_DNA"/>
</dbReference>
<evidence type="ECO:0000313" key="1">
    <source>
        <dbReference type="EMBL" id="KAH9497767.1"/>
    </source>
</evidence>
<organism evidence="1 2">
    <name type="scientific">Dermatophagoides farinae</name>
    <name type="common">American house dust mite</name>
    <dbReference type="NCBI Taxonomy" id="6954"/>
    <lineage>
        <taxon>Eukaryota</taxon>
        <taxon>Metazoa</taxon>
        <taxon>Ecdysozoa</taxon>
        <taxon>Arthropoda</taxon>
        <taxon>Chelicerata</taxon>
        <taxon>Arachnida</taxon>
        <taxon>Acari</taxon>
        <taxon>Acariformes</taxon>
        <taxon>Sarcoptiformes</taxon>
        <taxon>Astigmata</taxon>
        <taxon>Psoroptidia</taxon>
        <taxon>Analgoidea</taxon>
        <taxon>Pyroglyphidae</taxon>
        <taxon>Dermatophagoidinae</taxon>
        <taxon>Dermatophagoides</taxon>
    </lineage>
</organism>
<gene>
    <name evidence="1" type="ORF">DERF_013727</name>
</gene>
<evidence type="ECO:0000313" key="2">
    <source>
        <dbReference type="Proteomes" id="UP000790347"/>
    </source>
</evidence>
<proteinExistence type="predicted"/>
<name>A0A922HN43_DERFA</name>
<accession>A0A922HN43</accession>